<dbReference type="AlphaFoldDB" id="A0A067F114"/>
<dbReference type="Gene3D" id="3.40.50.2000">
    <property type="entry name" value="Glycogen Phosphorylase B"/>
    <property type="match status" value="1"/>
</dbReference>
<keyword evidence="2" id="KW-0808">Transferase</keyword>
<evidence type="ECO:0000313" key="3">
    <source>
        <dbReference type="EMBL" id="KDO59780.1"/>
    </source>
</evidence>
<dbReference type="STRING" id="2711.A0A067F114"/>
<evidence type="ECO:0000256" key="2">
    <source>
        <dbReference type="ARBA" id="ARBA00022676"/>
    </source>
</evidence>
<dbReference type="Proteomes" id="UP000027120">
    <property type="component" value="Unassembled WGS sequence"/>
</dbReference>
<proteinExistence type="inferred from homology"/>
<dbReference type="GO" id="GO:0035251">
    <property type="term" value="F:UDP-glucosyltransferase activity"/>
    <property type="evidence" value="ECO:0007669"/>
    <property type="project" value="UniProtKB-ARBA"/>
</dbReference>
<keyword evidence="4" id="KW-1185">Reference proteome</keyword>
<dbReference type="PANTHER" id="PTHR48047:SF45">
    <property type="entry name" value="SCOPOLETIN GLUCOSYLTRANSFERASE-LIKE"/>
    <property type="match status" value="1"/>
</dbReference>
<organism evidence="3 4">
    <name type="scientific">Citrus sinensis</name>
    <name type="common">Sweet orange</name>
    <name type="synonym">Citrus aurantium var. sinensis</name>
    <dbReference type="NCBI Taxonomy" id="2711"/>
    <lineage>
        <taxon>Eukaryota</taxon>
        <taxon>Viridiplantae</taxon>
        <taxon>Streptophyta</taxon>
        <taxon>Embryophyta</taxon>
        <taxon>Tracheophyta</taxon>
        <taxon>Spermatophyta</taxon>
        <taxon>Magnoliopsida</taxon>
        <taxon>eudicotyledons</taxon>
        <taxon>Gunneridae</taxon>
        <taxon>Pentapetalae</taxon>
        <taxon>rosids</taxon>
        <taxon>malvids</taxon>
        <taxon>Sapindales</taxon>
        <taxon>Rutaceae</taxon>
        <taxon>Aurantioideae</taxon>
        <taxon>Citrus</taxon>
    </lineage>
</organism>
<dbReference type="SUPFAM" id="SSF53756">
    <property type="entry name" value="UDP-Glycosyltransferase/glycogen phosphorylase"/>
    <property type="match status" value="1"/>
</dbReference>
<sequence length="172" mass="19151">MVIETQKNNKVAFTNNSSLSLYLIRKLNMGSEIPQLHVFFFPFMAHGHMIPIVDMAKLFVTRGVKASVITTPANTPYVSKSVERANELGIEMDVKTVKFPSVEAGLPDGCENLDAITNEVNKELIVKFFGATTKLQEPLEQLLRDHKPDCLVADIFFPWATDAAAKFGIPRL</sequence>
<evidence type="ECO:0000313" key="4">
    <source>
        <dbReference type="Proteomes" id="UP000027120"/>
    </source>
</evidence>
<reference evidence="3 4" key="1">
    <citation type="submission" date="2014-04" db="EMBL/GenBank/DDBJ databases">
        <authorList>
            <consortium name="International Citrus Genome Consortium"/>
            <person name="Gmitter F."/>
            <person name="Chen C."/>
            <person name="Farmerie W."/>
            <person name="Harkins T."/>
            <person name="Desany B."/>
            <person name="Mohiuddin M."/>
            <person name="Kodira C."/>
            <person name="Borodovsky M."/>
            <person name="Lomsadze A."/>
            <person name="Burns P."/>
            <person name="Jenkins J."/>
            <person name="Prochnik S."/>
            <person name="Shu S."/>
            <person name="Chapman J."/>
            <person name="Pitluck S."/>
            <person name="Schmutz J."/>
            <person name="Rokhsar D."/>
        </authorList>
    </citation>
    <scope>NUCLEOTIDE SEQUENCE</scope>
</reference>
<comment type="similarity">
    <text evidence="1">Belongs to the UDP-glycosyltransferase family.</text>
</comment>
<evidence type="ECO:0000256" key="1">
    <source>
        <dbReference type="ARBA" id="ARBA00009995"/>
    </source>
</evidence>
<gene>
    <name evidence="3" type="ORF">CISIN_1g039991mg</name>
</gene>
<accession>A0A067F114</accession>
<protein>
    <submittedName>
        <fullName evidence="3">Uncharacterized protein</fullName>
    </submittedName>
</protein>
<dbReference type="SMR" id="A0A067F114"/>
<feature type="non-terminal residue" evidence="3">
    <location>
        <position position="172"/>
    </location>
</feature>
<keyword evidence="2" id="KW-0328">Glycosyltransferase</keyword>
<name>A0A067F114_CITSI</name>
<dbReference type="EMBL" id="KK784937">
    <property type="protein sequence ID" value="KDO59780.1"/>
    <property type="molecule type" value="Genomic_DNA"/>
</dbReference>
<dbReference type="PANTHER" id="PTHR48047">
    <property type="entry name" value="GLYCOSYLTRANSFERASE"/>
    <property type="match status" value="1"/>
</dbReference>